<protein>
    <recommendedName>
        <fullName evidence="1">F-box domain-containing protein</fullName>
    </recommendedName>
</protein>
<dbReference type="InterPro" id="IPR006527">
    <property type="entry name" value="F-box-assoc_dom_typ1"/>
</dbReference>
<dbReference type="Gene3D" id="1.20.1280.50">
    <property type="match status" value="1"/>
</dbReference>
<dbReference type="PANTHER" id="PTHR31672:SF7">
    <property type="entry name" value="F-BOX DOMAIN-CONTAINING PROTEIN"/>
    <property type="match status" value="1"/>
</dbReference>
<sequence length="400" mass="45214">MDFCRDPSDPWMEPEVWGRPLPVEVLHTILTWLPVRSFCRMRCVSKEWNSFALDAGFKQIVSRIPPPMPFWLVFNLVDQDIVFDTSSGTWHKAASFFYTSCFLSDTAFTKKGMITSSGSLLLITTTDRQDHSMVVFNPINKTKKWIPKMPRIRMCHTTGIIMDKKTGSYKIYVVNEPMPGENMKFQVYDSLKNKWESSAPLLRAGGRHEVLGAAEYGGYMYCLLAKLALNYSYQVYRVGVKEEKWELVRAVMPRGINFPHLFEHEGRLLLGGGIQGAIAGSHRTLAGVYVWELDVVSDQWVNLRHATETSSSPRSKSDTQVLEVEADTHEWIPRLQMPNEIVHELGAGHDFFFVANGDYIGVGSRSVGSVQSSECGGKDEGLLLLCMMFRQALCSYVTAL</sequence>
<dbReference type="Proteomes" id="UP000244005">
    <property type="component" value="Unassembled WGS sequence"/>
</dbReference>
<dbReference type="InterPro" id="IPR015915">
    <property type="entry name" value="Kelch-typ_b-propeller"/>
</dbReference>
<organism evidence="2 3">
    <name type="scientific">Marchantia polymorpha</name>
    <name type="common">Common liverwort</name>
    <name type="synonym">Marchantia aquatica</name>
    <dbReference type="NCBI Taxonomy" id="3197"/>
    <lineage>
        <taxon>Eukaryota</taxon>
        <taxon>Viridiplantae</taxon>
        <taxon>Streptophyta</taxon>
        <taxon>Embryophyta</taxon>
        <taxon>Marchantiophyta</taxon>
        <taxon>Marchantiopsida</taxon>
        <taxon>Marchantiidae</taxon>
        <taxon>Marchantiales</taxon>
        <taxon>Marchantiaceae</taxon>
        <taxon>Marchantia</taxon>
    </lineage>
</organism>
<dbReference type="SUPFAM" id="SSF81383">
    <property type="entry name" value="F-box domain"/>
    <property type="match status" value="1"/>
</dbReference>
<dbReference type="InterPro" id="IPR001810">
    <property type="entry name" value="F-box_dom"/>
</dbReference>
<dbReference type="SUPFAM" id="SSF117281">
    <property type="entry name" value="Kelch motif"/>
    <property type="match status" value="1"/>
</dbReference>
<dbReference type="Gene3D" id="2.120.10.80">
    <property type="entry name" value="Kelch-type beta propeller"/>
    <property type="match status" value="1"/>
</dbReference>
<name>A0A2R6VZ81_MARPO</name>
<keyword evidence="3" id="KW-1185">Reference proteome</keyword>
<dbReference type="SMART" id="SM00256">
    <property type="entry name" value="FBOX"/>
    <property type="match status" value="1"/>
</dbReference>
<evidence type="ECO:0000259" key="1">
    <source>
        <dbReference type="SMART" id="SM00256"/>
    </source>
</evidence>
<dbReference type="OrthoDB" id="695600at2759"/>
<evidence type="ECO:0000313" key="3">
    <source>
        <dbReference type="Proteomes" id="UP000244005"/>
    </source>
</evidence>
<dbReference type="InterPro" id="IPR036047">
    <property type="entry name" value="F-box-like_dom_sf"/>
</dbReference>
<accession>A0A2R6VZ81</accession>
<dbReference type="PANTHER" id="PTHR31672">
    <property type="entry name" value="BNACNNG10540D PROTEIN"/>
    <property type="match status" value="1"/>
</dbReference>
<evidence type="ECO:0000313" key="2">
    <source>
        <dbReference type="EMBL" id="PTQ26913.1"/>
    </source>
</evidence>
<reference evidence="3" key="1">
    <citation type="journal article" date="2017" name="Cell">
        <title>Insights into land plant evolution garnered from the Marchantia polymorpha genome.</title>
        <authorList>
            <person name="Bowman J.L."/>
            <person name="Kohchi T."/>
            <person name="Yamato K.T."/>
            <person name="Jenkins J."/>
            <person name="Shu S."/>
            <person name="Ishizaki K."/>
            <person name="Yamaoka S."/>
            <person name="Nishihama R."/>
            <person name="Nakamura Y."/>
            <person name="Berger F."/>
            <person name="Adam C."/>
            <person name="Aki S.S."/>
            <person name="Althoff F."/>
            <person name="Araki T."/>
            <person name="Arteaga-Vazquez M.A."/>
            <person name="Balasubrmanian S."/>
            <person name="Barry K."/>
            <person name="Bauer D."/>
            <person name="Boehm C.R."/>
            <person name="Briginshaw L."/>
            <person name="Caballero-Perez J."/>
            <person name="Catarino B."/>
            <person name="Chen F."/>
            <person name="Chiyoda S."/>
            <person name="Chovatia M."/>
            <person name="Davies K.M."/>
            <person name="Delmans M."/>
            <person name="Demura T."/>
            <person name="Dierschke T."/>
            <person name="Dolan L."/>
            <person name="Dorantes-Acosta A.E."/>
            <person name="Eklund D.M."/>
            <person name="Florent S.N."/>
            <person name="Flores-Sandoval E."/>
            <person name="Fujiyama A."/>
            <person name="Fukuzawa H."/>
            <person name="Galik B."/>
            <person name="Grimanelli D."/>
            <person name="Grimwood J."/>
            <person name="Grossniklaus U."/>
            <person name="Hamada T."/>
            <person name="Haseloff J."/>
            <person name="Hetherington A.J."/>
            <person name="Higo A."/>
            <person name="Hirakawa Y."/>
            <person name="Hundley H.N."/>
            <person name="Ikeda Y."/>
            <person name="Inoue K."/>
            <person name="Inoue S.I."/>
            <person name="Ishida S."/>
            <person name="Jia Q."/>
            <person name="Kakita M."/>
            <person name="Kanazawa T."/>
            <person name="Kawai Y."/>
            <person name="Kawashima T."/>
            <person name="Kennedy M."/>
            <person name="Kinose K."/>
            <person name="Kinoshita T."/>
            <person name="Kohara Y."/>
            <person name="Koide E."/>
            <person name="Komatsu K."/>
            <person name="Kopischke S."/>
            <person name="Kubo M."/>
            <person name="Kyozuka J."/>
            <person name="Lagercrantz U."/>
            <person name="Lin S.S."/>
            <person name="Lindquist E."/>
            <person name="Lipzen A.M."/>
            <person name="Lu C.W."/>
            <person name="De Luna E."/>
            <person name="Martienssen R.A."/>
            <person name="Minamino N."/>
            <person name="Mizutani M."/>
            <person name="Mizutani M."/>
            <person name="Mochizuki N."/>
            <person name="Monte I."/>
            <person name="Mosher R."/>
            <person name="Nagasaki H."/>
            <person name="Nakagami H."/>
            <person name="Naramoto S."/>
            <person name="Nishitani K."/>
            <person name="Ohtani M."/>
            <person name="Okamoto T."/>
            <person name="Okumura M."/>
            <person name="Phillips J."/>
            <person name="Pollak B."/>
            <person name="Reinders A."/>
            <person name="Rovekamp M."/>
            <person name="Sano R."/>
            <person name="Sawa S."/>
            <person name="Schmid M.W."/>
            <person name="Shirakawa M."/>
            <person name="Solano R."/>
            <person name="Spunde A."/>
            <person name="Suetsugu N."/>
            <person name="Sugano S."/>
            <person name="Sugiyama A."/>
            <person name="Sun R."/>
            <person name="Suzuki Y."/>
            <person name="Takenaka M."/>
            <person name="Takezawa D."/>
            <person name="Tomogane H."/>
            <person name="Tsuzuki M."/>
            <person name="Ueda T."/>
            <person name="Umeda M."/>
            <person name="Ward J.M."/>
            <person name="Watanabe Y."/>
            <person name="Yazaki K."/>
            <person name="Yokoyama R."/>
            <person name="Yoshitake Y."/>
            <person name="Yotsui I."/>
            <person name="Zachgo S."/>
            <person name="Schmutz J."/>
        </authorList>
    </citation>
    <scope>NUCLEOTIDE SEQUENCE [LARGE SCALE GENOMIC DNA]</scope>
    <source>
        <strain evidence="3">Tak-1</strain>
    </source>
</reference>
<dbReference type="InterPro" id="IPR050796">
    <property type="entry name" value="SCF_F-box_component"/>
</dbReference>
<gene>
    <name evidence="2" type="ORF">MARPO_0270s0001</name>
</gene>
<dbReference type="Pfam" id="PF07734">
    <property type="entry name" value="FBA_1"/>
    <property type="match status" value="1"/>
</dbReference>
<proteinExistence type="predicted"/>
<dbReference type="AlphaFoldDB" id="A0A2R6VZ81"/>
<dbReference type="EMBL" id="KZ772923">
    <property type="protein sequence ID" value="PTQ26913.1"/>
    <property type="molecule type" value="Genomic_DNA"/>
</dbReference>
<dbReference type="Pfam" id="PF00646">
    <property type="entry name" value="F-box"/>
    <property type="match status" value="1"/>
</dbReference>
<feature type="domain" description="F-box" evidence="1">
    <location>
        <begin position="21"/>
        <end position="61"/>
    </location>
</feature>